<sequence>MNIRLISHVGATLATARNKAARQQSNREDCPCHAKINLGIITDNLKK</sequence>
<comment type="caution">
    <text evidence="1">The sequence shown here is derived from an EMBL/GenBank/DDBJ whole genome shotgun (WGS) entry which is preliminary data.</text>
</comment>
<evidence type="ECO:0000313" key="1">
    <source>
        <dbReference type="EMBL" id="KAA6323144.1"/>
    </source>
</evidence>
<proteinExistence type="predicted"/>
<organism evidence="1">
    <name type="scientific">termite gut metagenome</name>
    <dbReference type="NCBI Taxonomy" id="433724"/>
    <lineage>
        <taxon>unclassified sequences</taxon>
        <taxon>metagenomes</taxon>
        <taxon>organismal metagenomes</taxon>
    </lineage>
</organism>
<dbReference type="AlphaFoldDB" id="A0A5J4QQ66"/>
<dbReference type="EMBL" id="SNRY01002873">
    <property type="protein sequence ID" value="KAA6323144.1"/>
    <property type="molecule type" value="Genomic_DNA"/>
</dbReference>
<protein>
    <submittedName>
        <fullName evidence="1">Uncharacterized protein</fullName>
    </submittedName>
</protein>
<reference evidence="1" key="1">
    <citation type="submission" date="2019-03" db="EMBL/GenBank/DDBJ databases">
        <title>Single cell metagenomics reveals metabolic interactions within the superorganism composed of flagellate Streblomastix strix and complex community of Bacteroidetes bacteria on its surface.</title>
        <authorList>
            <person name="Treitli S.C."/>
            <person name="Kolisko M."/>
            <person name="Husnik F."/>
            <person name="Keeling P."/>
            <person name="Hampl V."/>
        </authorList>
    </citation>
    <scope>NUCLEOTIDE SEQUENCE</scope>
    <source>
        <strain evidence="1">STM</strain>
    </source>
</reference>
<accession>A0A5J4QQ66</accession>
<gene>
    <name evidence="1" type="ORF">EZS27_027385</name>
</gene>
<name>A0A5J4QQ66_9ZZZZ</name>